<dbReference type="HAMAP" id="MF_00170">
    <property type="entry name" value="Rib_5P_isom_A"/>
    <property type="match status" value="1"/>
</dbReference>
<dbReference type="NCBIfam" id="NF001924">
    <property type="entry name" value="PRK00702.1"/>
    <property type="match status" value="1"/>
</dbReference>
<gene>
    <name evidence="3" type="primary">rpiA</name>
    <name evidence="4" type="ORF">CHH67_13990</name>
</gene>
<comment type="subunit">
    <text evidence="3">Homodimer.</text>
</comment>
<dbReference type="Gene3D" id="3.30.70.260">
    <property type="match status" value="1"/>
</dbReference>
<dbReference type="FunFam" id="3.40.50.1360:FF:000001">
    <property type="entry name" value="Ribose-5-phosphate isomerase A"/>
    <property type="match status" value="1"/>
</dbReference>
<dbReference type="PANTHER" id="PTHR11934:SF0">
    <property type="entry name" value="RIBOSE-5-PHOSPHATE ISOMERASE"/>
    <property type="match status" value="1"/>
</dbReference>
<accession>A0A268ERN6</accession>
<feature type="active site" description="Proton acceptor" evidence="3">
    <location>
        <position position="106"/>
    </location>
</feature>
<dbReference type="EMBL" id="NPBY01000044">
    <property type="protein sequence ID" value="PAD75751.1"/>
    <property type="molecule type" value="Genomic_DNA"/>
</dbReference>
<dbReference type="SUPFAM" id="SSF75445">
    <property type="entry name" value="D-ribose-5-phosphate isomerase (RpiA), lid domain"/>
    <property type="match status" value="1"/>
</dbReference>
<comment type="catalytic activity">
    <reaction evidence="1 3">
        <text>aldehydo-D-ribose 5-phosphate = D-ribulose 5-phosphate</text>
        <dbReference type="Rhea" id="RHEA:14657"/>
        <dbReference type="ChEBI" id="CHEBI:58121"/>
        <dbReference type="ChEBI" id="CHEBI:58273"/>
        <dbReference type="EC" id="5.3.1.6"/>
    </reaction>
</comment>
<evidence type="ECO:0000256" key="3">
    <source>
        <dbReference type="HAMAP-Rule" id="MF_00170"/>
    </source>
</evidence>
<dbReference type="EC" id="5.3.1.6" evidence="3"/>
<feature type="binding site" evidence="3">
    <location>
        <begin position="84"/>
        <end position="87"/>
    </location>
    <ligand>
        <name>substrate</name>
    </ligand>
</feature>
<evidence type="ECO:0000256" key="1">
    <source>
        <dbReference type="ARBA" id="ARBA00001713"/>
    </source>
</evidence>
<feature type="binding site" evidence="3">
    <location>
        <begin position="29"/>
        <end position="32"/>
    </location>
    <ligand>
        <name>substrate</name>
    </ligand>
</feature>
<sequence>MMDSMNMKRIAAEHAAGFIQNGMKVGLGTGSTAYYAIVTIGERVRSGLSIEAVATSQASEQLARELGIPLVPIEQARQLDITIDGADELDDRLRLIKGGGGALLREKMTAYNSKRLIIIADESKRVPRLGGFPLPVEVVTFAKEWTVRSLETLGADVKLRLDGQGDLYRTDNGNYIADCSFGLIDAPEELARELQRIPGVVEHGLFISMADMAVIGCGDGSIQTLTRSS</sequence>
<feature type="binding site" evidence="3">
    <location>
        <begin position="97"/>
        <end position="100"/>
    </location>
    <ligand>
        <name>substrate</name>
    </ligand>
</feature>
<organism evidence="4 5">
    <name type="scientific">Paenibacillus campinasensis</name>
    <dbReference type="NCBI Taxonomy" id="66347"/>
    <lineage>
        <taxon>Bacteria</taxon>
        <taxon>Bacillati</taxon>
        <taxon>Bacillota</taxon>
        <taxon>Bacilli</taxon>
        <taxon>Bacillales</taxon>
        <taxon>Paenibacillaceae</taxon>
        <taxon>Paenibacillus</taxon>
    </lineage>
</organism>
<dbReference type="Gene3D" id="3.40.50.1360">
    <property type="match status" value="1"/>
</dbReference>
<dbReference type="InterPro" id="IPR020672">
    <property type="entry name" value="Ribose5P_isomerase_typA_subgr"/>
</dbReference>
<dbReference type="PANTHER" id="PTHR11934">
    <property type="entry name" value="RIBOSE-5-PHOSPHATE ISOMERASE"/>
    <property type="match status" value="1"/>
</dbReference>
<proteinExistence type="inferred from homology"/>
<keyword evidence="2 3" id="KW-0413">Isomerase</keyword>
<comment type="caution">
    <text evidence="4">The sequence shown here is derived from an EMBL/GenBank/DDBJ whole genome shotgun (WGS) entry which is preliminary data.</text>
</comment>
<dbReference type="GO" id="GO:0006014">
    <property type="term" value="P:D-ribose metabolic process"/>
    <property type="evidence" value="ECO:0007669"/>
    <property type="project" value="TreeGrafter"/>
</dbReference>
<reference evidence="4 5" key="1">
    <citation type="submission" date="2017-07" db="EMBL/GenBank/DDBJ databases">
        <title>Isolation and whole genome analysis of endospore-forming bacteria from heroin.</title>
        <authorList>
            <person name="Kalinowski J."/>
            <person name="Ahrens B."/>
            <person name="Al-Dilaimi A."/>
            <person name="Winkler A."/>
            <person name="Wibberg D."/>
            <person name="Schleenbecker U."/>
            <person name="Ruckert C."/>
            <person name="Wolfel R."/>
            <person name="Grass G."/>
        </authorList>
    </citation>
    <scope>NUCLEOTIDE SEQUENCE [LARGE SCALE GENOMIC DNA]</scope>
    <source>
        <strain evidence="4 5">7537-G1</strain>
    </source>
</reference>
<dbReference type="CDD" id="cd01398">
    <property type="entry name" value="RPI_A"/>
    <property type="match status" value="1"/>
</dbReference>
<dbReference type="NCBIfam" id="TIGR00021">
    <property type="entry name" value="rpiA"/>
    <property type="match status" value="1"/>
</dbReference>
<dbReference type="InterPro" id="IPR004788">
    <property type="entry name" value="Ribose5P_isomerase_type_A"/>
</dbReference>
<comment type="pathway">
    <text evidence="3">Carbohydrate degradation; pentose phosphate pathway; D-ribose 5-phosphate from D-ribulose 5-phosphate (non-oxidative stage): step 1/1.</text>
</comment>
<evidence type="ECO:0000313" key="4">
    <source>
        <dbReference type="EMBL" id="PAD75751.1"/>
    </source>
</evidence>
<dbReference type="SUPFAM" id="SSF100950">
    <property type="entry name" value="NagB/RpiA/CoA transferase-like"/>
    <property type="match status" value="1"/>
</dbReference>
<dbReference type="Proteomes" id="UP000215596">
    <property type="component" value="Unassembled WGS sequence"/>
</dbReference>
<comment type="similarity">
    <text evidence="3">Belongs to the ribose 5-phosphate isomerase family.</text>
</comment>
<evidence type="ECO:0000313" key="5">
    <source>
        <dbReference type="Proteomes" id="UP000215596"/>
    </source>
</evidence>
<dbReference type="GO" id="GO:0004751">
    <property type="term" value="F:ribose-5-phosphate isomerase activity"/>
    <property type="evidence" value="ECO:0007669"/>
    <property type="project" value="UniProtKB-UniRule"/>
</dbReference>
<dbReference type="OrthoDB" id="5870696at2"/>
<comment type="function">
    <text evidence="3">Catalyzes the reversible conversion of ribose-5-phosphate to ribulose 5-phosphate.</text>
</comment>
<dbReference type="UniPathway" id="UPA00115">
    <property type="reaction ID" value="UER00412"/>
</dbReference>
<feature type="binding site" evidence="3">
    <location>
        <position position="124"/>
    </location>
    <ligand>
        <name>substrate</name>
    </ligand>
</feature>
<dbReference type="InterPro" id="IPR037171">
    <property type="entry name" value="NagB/RpiA_transferase-like"/>
</dbReference>
<dbReference type="Pfam" id="PF06026">
    <property type="entry name" value="Rib_5-P_isom_A"/>
    <property type="match status" value="1"/>
</dbReference>
<protein>
    <recommendedName>
        <fullName evidence="3">Ribose-5-phosphate isomerase A</fullName>
        <ecNumber evidence="3">5.3.1.6</ecNumber>
    </recommendedName>
    <alternativeName>
        <fullName evidence="3">Phosphoriboisomerase A</fullName>
        <shortName evidence="3">PRI</shortName>
    </alternativeName>
</protein>
<name>A0A268ERN6_9BACL</name>
<dbReference type="AlphaFoldDB" id="A0A268ERN6"/>
<evidence type="ECO:0000256" key="2">
    <source>
        <dbReference type="ARBA" id="ARBA00023235"/>
    </source>
</evidence>
<dbReference type="GO" id="GO:0005829">
    <property type="term" value="C:cytosol"/>
    <property type="evidence" value="ECO:0007669"/>
    <property type="project" value="TreeGrafter"/>
</dbReference>
<dbReference type="GO" id="GO:0009052">
    <property type="term" value="P:pentose-phosphate shunt, non-oxidative branch"/>
    <property type="evidence" value="ECO:0007669"/>
    <property type="project" value="UniProtKB-UniRule"/>
</dbReference>